<dbReference type="AlphaFoldDB" id="A0A6I6GWQ4"/>
<proteinExistence type="predicted"/>
<evidence type="ECO:0000256" key="2">
    <source>
        <dbReference type="ARBA" id="ARBA00022452"/>
    </source>
</evidence>
<protein>
    <submittedName>
        <fullName evidence="7">DUF4271 domain-containing protein</fullName>
    </submittedName>
</protein>
<feature type="transmembrane region" description="Helical" evidence="5">
    <location>
        <begin position="924"/>
        <end position="945"/>
    </location>
</feature>
<organism evidence="7 8">
    <name type="scientific">Phnomibacter ginsenosidimutans</name>
    <dbReference type="NCBI Taxonomy" id="2676868"/>
    <lineage>
        <taxon>Bacteria</taxon>
        <taxon>Pseudomonadati</taxon>
        <taxon>Bacteroidota</taxon>
        <taxon>Chitinophagia</taxon>
        <taxon>Chitinophagales</taxon>
        <taxon>Chitinophagaceae</taxon>
        <taxon>Phnomibacter</taxon>
    </lineage>
</organism>
<dbReference type="Pfam" id="PF01103">
    <property type="entry name" value="Omp85"/>
    <property type="match status" value="1"/>
</dbReference>
<dbReference type="InterPro" id="IPR039910">
    <property type="entry name" value="D15-like"/>
</dbReference>
<feature type="transmembrane region" description="Helical" evidence="5">
    <location>
        <begin position="862"/>
        <end position="888"/>
    </location>
</feature>
<keyword evidence="2" id="KW-1134">Transmembrane beta strand</keyword>
<dbReference type="GO" id="GO:0019867">
    <property type="term" value="C:outer membrane"/>
    <property type="evidence" value="ECO:0007669"/>
    <property type="project" value="InterPro"/>
</dbReference>
<keyword evidence="8" id="KW-1185">Reference proteome</keyword>
<reference evidence="7 8" key="1">
    <citation type="submission" date="2019-11" db="EMBL/GenBank/DDBJ databases">
        <authorList>
            <person name="Im W.T."/>
        </authorList>
    </citation>
    <scope>NUCLEOTIDE SEQUENCE [LARGE SCALE GENOMIC DNA]</scope>
    <source>
        <strain evidence="7 8">SB-02</strain>
    </source>
</reference>
<dbReference type="Proteomes" id="UP000426027">
    <property type="component" value="Chromosome"/>
</dbReference>
<feature type="transmembrane region" description="Helical" evidence="5">
    <location>
        <begin position="894"/>
        <end position="912"/>
    </location>
</feature>
<gene>
    <name evidence="7" type="ORF">GLV81_02180</name>
</gene>
<sequence length="954" mass="108292">MVRASTNHPCHTPSRQQTPCNHLSTQYLPQPCSFTAMLWRKWILLCGLWMAVLAGWSQQRYSLQFHAVDKVLAKGLKTQFASKALALQYVAQLPAQLLGKGYLAASVDSVAADSSRAQVWLYQGPQYRWRQLRMDSAAAYWWQHAGGNTQQATAWPPDSIQRKLVAHLADVGYPFAYASWDSVQLQQQWISGLLRLHTGPVYKIDSIQQTGKPRLRPSYLYKYLSMQPGMPYSQQTIDAADARLNELLFAQPAQPSQLQMLGTGSVLQVQLQPRRSNIINVLLGVMPQSAQTPDSKTMITGDVQILLRNAFAGGETLGINWQQLQYKSPRINLQYEQPFVWAKAGIETQFDLLKKDTQFLNLQFRLGIPYQIDRYQTGKVFYLLQQNTVGFADTNRIKQTLALPDIADFSIHHIGAAWGYNNTDYRFNPRRGSQVLLTAMAGIKRIRQNNEVVSIQDPNRPGFKYASLYDTVKMKTHQLRLTTQLARYFSLSNFSVLKAGLQAGWLQSGSYYRNELFQIGGNKLLRGFDEESIYASEYAVATVEYRYLTGQNSFLFAFSDFGTAAYKDQTKSFRHQYWGAGLGLNLEARNSQVNISWAVGQRNDRIAEPAPIQDPHWFCQLFLNSWKKRQRCVPWPTVFLPRMKKAAAIGWIIMLMCSMCCCLSQPAWAQSYVGDTLPATSVVDTAATVADTLPAIVAPPPPVQVQPDTLLPYFYQLHPLLPIQSPVIYRLETDFAAPQQDRVFYWLAGLLLLLGIIRMGFAKYFSDLIRIFTHTAIQQKSLREQLVQNRLASLLMNLFFCLSAGTFLYHLAYYKGWLPADMLWWKMLLLCIGFVAAVYIVKYISTALSGWLFGYRELSETYNFMVFLVNKVVGIMLLPASVALALGVPALQSVLLVVSLFGVAFLFLYRYVLAVPLLRQHVRIIPIHFFLYLCAFEIIPVLVVYKVMLSMIKG</sequence>
<dbReference type="Gene3D" id="2.40.160.50">
    <property type="entry name" value="membrane protein fhac: a member of the omp85/tpsb transporter family"/>
    <property type="match status" value="1"/>
</dbReference>
<dbReference type="InterPro" id="IPR025367">
    <property type="entry name" value="DUF4271"/>
</dbReference>
<evidence type="ECO:0000256" key="5">
    <source>
        <dbReference type="SAM" id="Phobius"/>
    </source>
</evidence>
<comment type="subcellular location">
    <subcellularLocation>
        <location evidence="1">Membrane</location>
    </subcellularLocation>
</comment>
<dbReference type="KEGG" id="fls:GLV81_02180"/>
<dbReference type="Pfam" id="PF14093">
    <property type="entry name" value="DUF4271"/>
    <property type="match status" value="1"/>
</dbReference>
<feature type="transmembrane region" description="Helical" evidence="5">
    <location>
        <begin position="743"/>
        <end position="761"/>
    </location>
</feature>
<evidence type="ECO:0000256" key="1">
    <source>
        <dbReference type="ARBA" id="ARBA00004370"/>
    </source>
</evidence>
<evidence type="ECO:0000256" key="4">
    <source>
        <dbReference type="ARBA" id="ARBA00023136"/>
    </source>
</evidence>
<accession>A0A6I6GWQ4</accession>
<feature type="domain" description="Bacterial surface antigen (D15)" evidence="6">
    <location>
        <begin position="309"/>
        <end position="587"/>
    </location>
</feature>
<feature type="transmembrane region" description="Helical" evidence="5">
    <location>
        <begin position="791"/>
        <end position="811"/>
    </location>
</feature>
<dbReference type="PANTHER" id="PTHR12815:SF18">
    <property type="entry name" value="SORTING AND ASSEMBLY MACHINERY COMPONENT 50 HOMOLOG"/>
    <property type="match status" value="1"/>
</dbReference>
<name>A0A6I6GWQ4_9BACT</name>
<evidence type="ECO:0000313" key="7">
    <source>
        <dbReference type="EMBL" id="QGW27071.1"/>
    </source>
</evidence>
<dbReference type="PANTHER" id="PTHR12815">
    <property type="entry name" value="SORTING AND ASSEMBLY MACHINERY SAMM50 PROTEIN FAMILY MEMBER"/>
    <property type="match status" value="1"/>
</dbReference>
<feature type="transmembrane region" description="Helical" evidence="5">
    <location>
        <begin position="823"/>
        <end position="841"/>
    </location>
</feature>
<dbReference type="EMBL" id="CP046566">
    <property type="protein sequence ID" value="QGW27071.1"/>
    <property type="molecule type" value="Genomic_DNA"/>
</dbReference>
<evidence type="ECO:0000256" key="3">
    <source>
        <dbReference type="ARBA" id="ARBA00022692"/>
    </source>
</evidence>
<evidence type="ECO:0000259" key="6">
    <source>
        <dbReference type="Pfam" id="PF01103"/>
    </source>
</evidence>
<keyword evidence="4 5" id="KW-0472">Membrane</keyword>
<keyword evidence="5" id="KW-1133">Transmembrane helix</keyword>
<evidence type="ECO:0000313" key="8">
    <source>
        <dbReference type="Proteomes" id="UP000426027"/>
    </source>
</evidence>
<dbReference type="InterPro" id="IPR000184">
    <property type="entry name" value="Bac_surfAg_D15"/>
</dbReference>
<keyword evidence="3 5" id="KW-0812">Transmembrane</keyword>